<dbReference type="EMBL" id="VSWD01000005">
    <property type="protein sequence ID" value="KAK3103574.1"/>
    <property type="molecule type" value="Genomic_DNA"/>
</dbReference>
<feature type="domain" description="DUF6589" evidence="1">
    <location>
        <begin position="11"/>
        <end position="138"/>
    </location>
</feature>
<dbReference type="Proteomes" id="UP001186944">
    <property type="component" value="Unassembled WGS sequence"/>
</dbReference>
<organism evidence="2 3">
    <name type="scientific">Pinctada imbricata</name>
    <name type="common">Atlantic pearl-oyster</name>
    <name type="synonym">Pinctada martensii</name>
    <dbReference type="NCBI Taxonomy" id="66713"/>
    <lineage>
        <taxon>Eukaryota</taxon>
        <taxon>Metazoa</taxon>
        <taxon>Spiralia</taxon>
        <taxon>Lophotrochozoa</taxon>
        <taxon>Mollusca</taxon>
        <taxon>Bivalvia</taxon>
        <taxon>Autobranchia</taxon>
        <taxon>Pteriomorphia</taxon>
        <taxon>Pterioida</taxon>
        <taxon>Pterioidea</taxon>
        <taxon>Pteriidae</taxon>
        <taxon>Pinctada</taxon>
    </lineage>
</organism>
<gene>
    <name evidence="2" type="ORF">FSP39_020297</name>
</gene>
<proteinExistence type="predicted"/>
<comment type="caution">
    <text evidence="2">The sequence shown here is derived from an EMBL/GenBank/DDBJ whole genome shotgun (WGS) entry which is preliminary data.</text>
</comment>
<sequence length="209" mass="24086">MWRGIGEMARSDAIKENDGTRMIIHWKCDMPEFYEMNHTKYFIFAFRLLTAVNGGSSPRLARQVTWNRTVNVSGGVGKNIEMDLHMEHMNRDYKESIKSAGGQLTQQTIERHSQMVGVGRLFDKEFDKNVSCRKTGHRKAGGANRETDLYHLVRALLSNNCVEEVNEARQHTGFPHFILNNDISNPLAFKKRIFKHKKKIAKRMNIVGH</sequence>
<dbReference type="InterPro" id="IPR046496">
    <property type="entry name" value="DUF6589"/>
</dbReference>
<dbReference type="Pfam" id="PF20231">
    <property type="entry name" value="DUF6589"/>
    <property type="match status" value="1"/>
</dbReference>
<keyword evidence="3" id="KW-1185">Reference proteome</keyword>
<dbReference type="AlphaFoldDB" id="A0AA89C754"/>
<protein>
    <recommendedName>
        <fullName evidence="1">DUF6589 domain-containing protein</fullName>
    </recommendedName>
</protein>
<evidence type="ECO:0000259" key="1">
    <source>
        <dbReference type="Pfam" id="PF20231"/>
    </source>
</evidence>
<reference evidence="2" key="1">
    <citation type="submission" date="2019-08" db="EMBL/GenBank/DDBJ databases">
        <title>The improved chromosome-level genome for the pearl oyster Pinctada fucata martensii using PacBio sequencing and Hi-C.</title>
        <authorList>
            <person name="Zheng Z."/>
        </authorList>
    </citation>
    <scope>NUCLEOTIDE SEQUENCE</scope>
    <source>
        <strain evidence="2">ZZ-2019</strain>
        <tissue evidence="2">Adductor muscle</tissue>
    </source>
</reference>
<evidence type="ECO:0000313" key="3">
    <source>
        <dbReference type="Proteomes" id="UP001186944"/>
    </source>
</evidence>
<accession>A0AA89C754</accession>
<name>A0AA89C754_PINIB</name>
<evidence type="ECO:0000313" key="2">
    <source>
        <dbReference type="EMBL" id="KAK3103574.1"/>
    </source>
</evidence>